<protein>
    <submittedName>
        <fullName evidence="1">Uncharacterized protein</fullName>
    </submittedName>
</protein>
<sequence>MNLSKCSNWFDVIDSFTKCLSSWKSKCLSIGGRLTLTKTVLGSLPLYYFSIFRAPIKVFNKLESIRSRFFWGIKDGVKGISWVKWNKVCANINVGGLGIGSIRVGLLGKWKWRFLNEPNALWCRVIKVLHGDNGGFGVSSKRVDPWHKSGCIMKDKFPRLYALELEILCLFKDRWIHTSGIWSCNWNWRSAPRGRTLDEVSTLMSLIRDMSLDPNAPDRWQWGLHNSRKFSVRALSALIQNSLNGPLSRGINFRWNN</sequence>
<evidence type="ECO:0000313" key="2">
    <source>
        <dbReference type="Proteomes" id="UP001151760"/>
    </source>
</evidence>
<dbReference type="PANTHER" id="PTHR33116:SF77">
    <property type="entry name" value="RNA-DIRECTED DNA POLYMERASE"/>
    <property type="match status" value="1"/>
</dbReference>
<proteinExistence type="predicted"/>
<organism evidence="1 2">
    <name type="scientific">Tanacetum coccineum</name>
    <dbReference type="NCBI Taxonomy" id="301880"/>
    <lineage>
        <taxon>Eukaryota</taxon>
        <taxon>Viridiplantae</taxon>
        <taxon>Streptophyta</taxon>
        <taxon>Embryophyta</taxon>
        <taxon>Tracheophyta</taxon>
        <taxon>Spermatophyta</taxon>
        <taxon>Magnoliopsida</taxon>
        <taxon>eudicotyledons</taxon>
        <taxon>Gunneridae</taxon>
        <taxon>Pentapetalae</taxon>
        <taxon>asterids</taxon>
        <taxon>campanulids</taxon>
        <taxon>Asterales</taxon>
        <taxon>Asteraceae</taxon>
        <taxon>Asteroideae</taxon>
        <taxon>Anthemideae</taxon>
        <taxon>Anthemidinae</taxon>
        <taxon>Tanacetum</taxon>
    </lineage>
</organism>
<reference evidence="1" key="1">
    <citation type="journal article" date="2022" name="Int. J. Mol. Sci.">
        <title>Draft Genome of Tanacetum Coccineum: Genomic Comparison of Closely Related Tanacetum-Family Plants.</title>
        <authorList>
            <person name="Yamashiro T."/>
            <person name="Shiraishi A."/>
            <person name="Nakayama K."/>
            <person name="Satake H."/>
        </authorList>
    </citation>
    <scope>NUCLEOTIDE SEQUENCE</scope>
</reference>
<gene>
    <name evidence="1" type="ORF">Tco_0750263</name>
</gene>
<dbReference type="PANTHER" id="PTHR33116">
    <property type="entry name" value="REVERSE TRANSCRIPTASE ZINC-BINDING DOMAIN-CONTAINING PROTEIN-RELATED-RELATED"/>
    <property type="match status" value="1"/>
</dbReference>
<dbReference type="EMBL" id="BQNB010010922">
    <property type="protein sequence ID" value="GJS83722.1"/>
    <property type="molecule type" value="Genomic_DNA"/>
</dbReference>
<evidence type="ECO:0000313" key="1">
    <source>
        <dbReference type="EMBL" id="GJS83722.1"/>
    </source>
</evidence>
<keyword evidence="2" id="KW-1185">Reference proteome</keyword>
<accession>A0ABQ4Z3I4</accession>
<reference evidence="1" key="2">
    <citation type="submission" date="2022-01" db="EMBL/GenBank/DDBJ databases">
        <authorList>
            <person name="Yamashiro T."/>
            <person name="Shiraishi A."/>
            <person name="Satake H."/>
            <person name="Nakayama K."/>
        </authorList>
    </citation>
    <scope>NUCLEOTIDE SEQUENCE</scope>
</reference>
<dbReference type="Proteomes" id="UP001151760">
    <property type="component" value="Unassembled WGS sequence"/>
</dbReference>
<comment type="caution">
    <text evidence="1">The sequence shown here is derived from an EMBL/GenBank/DDBJ whole genome shotgun (WGS) entry which is preliminary data.</text>
</comment>
<name>A0ABQ4Z3I4_9ASTR</name>